<dbReference type="Proteomes" id="UP000236291">
    <property type="component" value="Unassembled WGS sequence"/>
</dbReference>
<organism evidence="1 2">
    <name type="scientific">Trifolium pratense</name>
    <name type="common">Red clover</name>
    <dbReference type="NCBI Taxonomy" id="57577"/>
    <lineage>
        <taxon>Eukaryota</taxon>
        <taxon>Viridiplantae</taxon>
        <taxon>Streptophyta</taxon>
        <taxon>Embryophyta</taxon>
        <taxon>Tracheophyta</taxon>
        <taxon>Spermatophyta</taxon>
        <taxon>Magnoliopsida</taxon>
        <taxon>eudicotyledons</taxon>
        <taxon>Gunneridae</taxon>
        <taxon>Pentapetalae</taxon>
        <taxon>rosids</taxon>
        <taxon>fabids</taxon>
        <taxon>Fabales</taxon>
        <taxon>Fabaceae</taxon>
        <taxon>Papilionoideae</taxon>
        <taxon>50 kb inversion clade</taxon>
        <taxon>NPAAA clade</taxon>
        <taxon>Hologalegina</taxon>
        <taxon>IRL clade</taxon>
        <taxon>Trifolieae</taxon>
        <taxon>Trifolium</taxon>
    </lineage>
</organism>
<reference evidence="1 2" key="2">
    <citation type="journal article" date="2017" name="Front. Plant Sci.">
        <title>Gene Classification and Mining of Molecular Markers Useful in Red Clover (Trifolium pratense) Breeding.</title>
        <authorList>
            <person name="Istvanek J."/>
            <person name="Dluhosova J."/>
            <person name="Dluhos P."/>
            <person name="Patkova L."/>
            <person name="Nedelnik J."/>
            <person name="Repkova J."/>
        </authorList>
    </citation>
    <scope>NUCLEOTIDE SEQUENCE [LARGE SCALE GENOMIC DNA]</scope>
    <source>
        <strain evidence="2">cv. Tatra</strain>
        <tissue evidence="1">Young leaves</tissue>
    </source>
</reference>
<dbReference type="AlphaFoldDB" id="A0A2K3KAQ3"/>
<comment type="caution">
    <text evidence="1">The sequence shown here is derived from an EMBL/GenBank/DDBJ whole genome shotgun (WGS) entry which is preliminary data.</text>
</comment>
<gene>
    <name evidence="1" type="ORF">L195_g053475</name>
</gene>
<proteinExistence type="predicted"/>
<evidence type="ECO:0000313" key="1">
    <source>
        <dbReference type="EMBL" id="PNX63377.1"/>
    </source>
</evidence>
<protein>
    <submittedName>
        <fullName evidence="1">Uncharacterized protein</fullName>
    </submittedName>
</protein>
<accession>A0A2K3KAQ3</accession>
<sequence length="56" mass="6205">MMPSYHHLNVDPALCSYPSHLPTTYNLLETLIADADEQNKNVIGTDCEPDHVAHDG</sequence>
<reference evidence="1 2" key="1">
    <citation type="journal article" date="2014" name="Am. J. Bot.">
        <title>Genome assembly and annotation for red clover (Trifolium pratense; Fabaceae).</title>
        <authorList>
            <person name="Istvanek J."/>
            <person name="Jaros M."/>
            <person name="Krenek A."/>
            <person name="Repkova J."/>
        </authorList>
    </citation>
    <scope>NUCLEOTIDE SEQUENCE [LARGE SCALE GENOMIC DNA]</scope>
    <source>
        <strain evidence="2">cv. Tatra</strain>
        <tissue evidence="1">Young leaves</tissue>
    </source>
</reference>
<name>A0A2K3KAQ3_TRIPR</name>
<dbReference type="EMBL" id="ASHM01090276">
    <property type="protein sequence ID" value="PNX63377.1"/>
    <property type="molecule type" value="Genomic_DNA"/>
</dbReference>
<evidence type="ECO:0000313" key="2">
    <source>
        <dbReference type="Proteomes" id="UP000236291"/>
    </source>
</evidence>